<feature type="compositionally biased region" description="Low complexity" evidence="2">
    <location>
        <begin position="852"/>
        <end position="873"/>
    </location>
</feature>
<feature type="compositionally biased region" description="Acidic residues" evidence="2">
    <location>
        <begin position="961"/>
        <end position="970"/>
    </location>
</feature>
<feature type="region of interest" description="Disordered" evidence="2">
    <location>
        <begin position="708"/>
        <end position="738"/>
    </location>
</feature>
<dbReference type="VEuPathDB" id="FungiDB:BON22_2973"/>
<dbReference type="OMA" id="WEFWLGC"/>
<proteinExistence type="predicted"/>
<gene>
    <name evidence="3" type="ORF">BON22_2973</name>
</gene>
<feature type="compositionally biased region" description="Low complexity" evidence="2">
    <location>
        <begin position="713"/>
        <end position="738"/>
    </location>
</feature>
<organism evidence="3 4">
    <name type="scientific">Cyberlindnera fabianii</name>
    <name type="common">Yeast</name>
    <name type="synonym">Hansenula fabianii</name>
    <dbReference type="NCBI Taxonomy" id="36022"/>
    <lineage>
        <taxon>Eukaryota</taxon>
        <taxon>Fungi</taxon>
        <taxon>Dikarya</taxon>
        <taxon>Ascomycota</taxon>
        <taxon>Saccharomycotina</taxon>
        <taxon>Saccharomycetes</taxon>
        <taxon>Phaffomycetales</taxon>
        <taxon>Phaffomycetaceae</taxon>
        <taxon>Cyberlindnera</taxon>
    </lineage>
</organism>
<dbReference type="PANTHER" id="PTHR37988:SF1">
    <property type="entry name" value="UPF0592 MEMBRANE PROTEIN C7D4.03C"/>
    <property type="match status" value="1"/>
</dbReference>
<dbReference type="Pfam" id="PF08578">
    <property type="entry name" value="DUF1765"/>
    <property type="match status" value="1"/>
</dbReference>
<sequence length="1053" mass="119730">MMDFKAPGLSELGRPPMVYAQTMSSRNSSQESLTIHTTRPLSPLPPLSLKTHNSNDLVRTRCKELIADYKELQSQLTKFTHRSSQLSKTNTLRLSLLRFLRQNSDLILEEGTYDKEMHTFVLRTATHGIKVLQKWWSTLLEGLTSTKLSNIDRSAYLECVSRIMARREWEFVRRSSNEFSELLVLTLEYCFTKLVTMKNIPLSLNAFIGKVFAYAFFEVEHFAPLVLFTLFVKNYTITQLSSNLPEKLPPTHLLLVNASQKLHPSLWKYIDYLGDFEHLLNKEEFPPQLLGATCLYPPRVTTFGSLEINLKDNSWVKKWAGFGSDVFCSFFKHYFKLCTRYFSIRSEKDIFHTPGFAIVYAHILEISNSSIQHIKKFRTQQYKESSANMETMITASFAANKGIRQDLHNFIAKLPIMSIFRVMRSTIYEESELLGSCLVKCIEGILLSKSRNVHAYDFNTCEAIYDVFTEFLFHLQHDSQKFSRQLDWHFWITGLVRMIQTGHMVSQVKALCFLFNIWNLLPIDFVVENVSHNDVWIVNPDLTVVYNLSTYMISKEIWESLFGHWNPLVRHYYNRLVVFKIIGTSNDNYGSYLTFKKTVKTRLTDTYELFKKSTGEAELTLIEKLDIAPSNPIVNKKLIITPVDPLTTSPSSSTSYINILDTFSLSVPFQSMYGSRSSNSSASTLLLPSNRKIYAYDIFDEAIYSSSFGSTTSKPPARSMASSRSSTVSPSLSSASLKRSTSGYSLGRVPILGTALSFFKRGNGSEPNLQSKTQTPLPTSPIPENNYEDLKYLRPSPYLNPNPSSFSSASSRPPSFIKKSPSMLSSPTSSISEISDEDPDSSYITMPKARLSSKSPGGSVASSSRVSSTSSNTSIVSMTSMENLPTPPELLTKIPDIKRFKYKFHLAFSNDSTQIQSTITKSKNTKFFRDLPHVDAPKRPSLPFEKSSLGLMSSGPRYCESESDDGNDDYEDSDEYDEYLMIPRPPRQSLNEARDSIQYDGVKNYMLLGKFLNEWKGIVDEYEKFMKYTNEFVSSDENAFVDPMLVADIPPIK</sequence>
<feature type="compositionally biased region" description="Polar residues" evidence="2">
    <location>
        <begin position="765"/>
        <end position="777"/>
    </location>
</feature>
<evidence type="ECO:0000256" key="2">
    <source>
        <dbReference type="SAM" id="MobiDB-lite"/>
    </source>
</evidence>
<dbReference type="Proteomes" id="UP000189513">
    <property type="component" value="Unassembled WGS sequence"/>
</dbReference>
<dbReference type="EMBL" id="MPUK01000005">
    <property type="protein sequence ID" value="ONH67175.1"/>
    <property type="molecule type" value="Genomic_DNA"/>
</dbReference>
<protein>
    <submittedName>
        <fullName evidence="3">Uncharacterized protein</fullName>
    </submittedName>
</protein>
<dbReference type="AlphaFoldDB" id="A0A1V2L6F7"/>
<accession>A0A1V2L6F7</accession>
<feature type="region of interest" description="Disordered" evidence="2">
    <location>
        <begin position="763"/>
        <end position="873"/>
    </location>
</feature>
<reference evidence="4" key="1">
    <citation type="journal article" date="2017" name="Genome Announc.">
        <title>Genome sequences of Cyberlindnera fabianii 65, Pichia kudriavzevii 129, and Saccharomyces cerevisiae 131 isolated from fermented masau fruits in Zimbabwe.</title>
        <authorList>
            <person name="van Rijswijck I.M.H."/>
            <person name="Derks M.F.L."/>
            <person name="Abee T."/>
            <person name="de Ridder D."/>
            <person name="Smid E.J."/>
        </authorList>
    </citation>
    <scope>NUCLEOTIDE SEQUENCE [LARGE SCALE GENOMIC DNA]</scope>
    <source>
        <strain evidence="4">65</strain>
    </source>
</reference>
<dbReference type="STRING" id="36022.A0A1V2L6F7"/>
<dbReference type="PANTHER" id="PTHR37988">
    <property type="entry name" value="UPF0592 MEMBRANE PROTEIN C7D4.03C"/>
    <property type="match status" value="1"/>
</dbReference>
<keyword evidence="1" id="KW-0175">Coiled coil</keyword>
<evidence type="ECO:0000313" key="4">
    <source>
        <dbReference type="Proteomes" id="UP000189513"/>
    </source>
</evidence>
<dbReference type="InterPro" id="IPR013887">
    <property type="entry name" value="UPF0592"/>
</dbReference>
<comment type="caution">
    <text evidence="3">The sequence shown here is derived from an EMBL/GenBank/DDBJ whole genome shotgun (WGS) entry which is preliminary data.</text>
</comment>
<evidence type="ECO:0000313" key="3">
    <source>
        <dbReference type="EMBL" id="ONH67175.1"/>
    </source>
</evidence>
<feature type="coiled-coil region" evidence="1">
    <location>
        <begin position="55"/>
        <end position="82"/>
    </location>
</feature>
<feature type="compositionally biased region" description="Low complexity" evidence="2">
    <location>
        <begin position="801"/>
        <end position="833"/>
    </location>
</feature>
<keyword evidence="4" id="KW-1185">Reference proteome</keyword>
<evidence type="ECO:0000256" key="1">
    <source>
        <dbReference type="SAM" id="Coils"/>
    </source>
</evidence>
<name>A0A1V2L6F7_CYBFA</name>
<feature type="region of interest" description="Disordered" evidence="2">
    <location>
        <begin position="932"/>
        <end position="970"/>
    </location>
</feature>